<evidence type="ECO:0000313" key="7">
    <source>
        <dbReference type="EMBL" id="KVX00085.1"/>
    </source>
</evidence>
<dbReference type="Gene3D" id="3.30.450.40">
    <property type="match status" value="1"/>
</dbReference>
<dbReference type="InterPro" id="IPR025662">
    <property type="entry name" value="Sigma_54_int_dom_ATP-bd_1"/>
</dbReference>
<dbReference type="PANTHER" id="PTHR32071:SF35">
    <property type="entry name" value="ANAEROBIC NITRIC OXIDE REDUCTASE TRANSCRIPTION REGULATOR NORR"/>
    <property type="match status" value="1"/>
</dbReference>
<reference evidence="7 8" key="1">
    <citation type="submission" date="2016-01" db="EMBL/GenBank/DDBJ databases">
        <title>Draft genome of the antarctic isolate Shewanella frigidimarina Ag06-30.</title>
        <authorList>
            <person name="Parmeciano Di Noto G."/>
            <person name="Vazquez S."/>
            <person name="Mac Cormack W."/>
            <person name="Iriarte A."/>
            <person name="Quiroga C."/>
        </authorList>
    </citation>
    <scope>NUCLEOTIDE SEQUENCE [LARGE SCALE GENOMIC DNA]</scope>
    <source>
        <strain evidence="7 8">Ag06-30</strain>
    </source>
</reference>
<keyword evidence="1" id="KW-0547">Nucleotide-binding</keyword>
<dbReference type="InterPro" id="IPR003593">
    <property type="entry name" value="AAA+_ATPase"/>
</dbReference>
<dbReference type="InterPro" id="IPR058031">
    <property type="entry name" value="AAA_lid_NorR"/>
</dbReference>
<evidence type="ECO:0000256" key="4">
    <source>
        <dbReference type="ARBA" id="ARBA00023125"/>
    </source>
</evidence>
<gene>
    <name evidence="7" type="ORF">AWJ07_09730</name>
</gene>
<dbReference type="SUPFAM" id="SSF52540">
    <property type="entry name" value="P-loop containing nucleoside triphosphate hydrolases"/>
    <property type="match status" value="1"/>
</dbReference>
<dbReference type="EMBL" id="LRDC01000071">
    <property type="protein sequence ID" value="KVX00085.1"/>
    <property type="molecule type" value="Genomic_DNA"/>
</dbReference>
<dbReference type="InterPro" id="IPR025943">
    <property type="entry name" value="Sigma_54_int_dom_ATP-bd_2"/>
</dbReference>
<evidence type="ECO:0000256" key="5">
    <source>
        <dbReference type="ARBA" id="ARBA00023163"/>
    </source>
</evidence>
<evidence type="ECO:0000256" key="1">
    <source>
        <dbReference type="ARBA" id="ARBA00022741"/>
    </source>
</evidence>
<dbReference type="FunFam" id="3.40.50.300:FF:000006">
    <property type="entry name" value="DNA-binding transcriptional regulator NtrC"/>
    <property type="match status" value="1"/>
</dbReference>
<dbReference type="GO" id="GO:0006355">
    <property type="term" value="P:regulation of DNA-templated transcription"/>
    <property type="evidence" value="ECO:0007669"/>
    <property type="project" value="InterPro"/>
</dbReference>
<dbReference type="GO" id="GO:0005524">
    <property type="term" value="F:ATP binding"/>
    <property type="evidence" value="ECO:0007669"/>
    <property type="project" value="UniProtKB-KW"/>
</dbReference>
<dbReference type="PROSITE" id="PS00675">
    <property type="entry name" value="SIGMA54_INTERACT_1"/>
    <property type="match status" value="1"/>
</dbReference>
<dbReference type="RefSeq" id="WP_059747787.1">
    <property type="nucleotide sequence ID" value="NZ_LRDC01000071.1"/>
</dbReference>
<evidence type="ECO:0000313" key="8">
    <source>
        <dbReference type="Proteomes" id="UP000055702"/>
    </source>
</evidence>
<dbReference type="AlphaFoldDB" id="A0A119CYN7"/>
<dbReference type="NCBIfam" id="NF003451">
    <property type="entry name" value="PRK05022.1"/>
    <property type="match status" value="1"/>
</dbReference>
<evidence type="ECO:0000256" key="2">
    <source>
        <dbReference type="ARBA" id="ARBA00022840"/>
    </source>
</evidence>
<organism evidence="7">
    <name type="scientific">Shewanella frigidimarina</name>
    <dbReference type="NCBI Taxonomy" id="56812"/>
    <lineage>
        <taxon>Bacteria</taxon>
        <taxon>Pseudomonadati</taxon>
        <taxon>Pseudomonadota</taxon>
        <taxon>Gammaproteobacteria</taxon>
        <taxon>Alteromonadales</taxon>
        <taxon>Shewanellaceae</taxon>
        <taxon>Shewanella</taxon>
    </lineage>
</organism>
<keyword evidence="2" id="KW-0067">ATP-binding</keyword>
<dbReference type="Gene3D" id="1.10.8.60">
    <property type="match status" value="1"/>
</dbReference>
<evidence type="ECO:0000259" key="6">
    <source>
        <dbReference type="PROSITE" id="PS50045"/>
    </source>
</evidence>
<protein>
    <submittedName>
        <fullName evidence="7">Nitric oxide reductase transcription regulator</fullName>
    </submittedName>
</protein>
<dbReference type="Pfam" id="PF00158">
    <property type="entry name" value="Sigma54_activat"/>
    <property type="match status" value="1"/>
</dbReference>
<dbReference type="SUPFAM" id="SSF46689">
    <property type="entry name" value="Homeodomain-like"/>
    <property type="match status" value="1"/>
</dbReference>
<dbReference type="SMART" id="SM00382">
    <property type="entry name" value="AAA"/>
    <property type="match status" value="1"/>
</dbReference>
<dbReference type="InterPro" id="IPR029016">
    <property type="entry name" value="GAF-like_dom_sf"/>
</dbReference>
<keyword evidence="4" id="KW-0238">DNA-binding</keyword>
<name>A0A119CYN7_SHEFR</name>
<comment type="caution">
    <text evidence="7">The sequence shown here is derived from an EMBL/GenBank/DDBJ whole genome shotgun (WGS) entry which is preliminary data.</text>
</comment>
<dbReference type="GO" id="GO:0003677">
    <property type="term" value="F:DNA binding"/>
    <property type="evidence" value="ECO:0007669"/>
    <property type="project" value="UniProtKB-KW"/>
</dbReference>
<dbReference type="Proteomes" id="UP000055702">
    <property type="component" value="Unassembled WGS sequence"/>
</dbReference>
<dbReference type="PROSITE" id="PS00688">
    <property type="entry name" value="SIGMA54_INTERACT_3"/>
    <property type="match status" value="1"/>
</dbReference>
<dbReference type="CDD" id="cd00009">
    <property type="entry name" value="AAA"/>
    <property type="match status" value="1"/>
</dbReference>
<sequence>MNIVPFIDIVEDLNRDLIKSERYLRLILAIQRAIPCDVVALLKLKHDHLVPVAVVGLKQQALARQFSINHHPRLQQILANPHITRFDADSTLPDPYDGLVDDGSEQLHVHDCMGSTIYIDGKAWGVLTLDAMKAGSFDSLNPTETRAYIAAVAAAISTSEHIEALEVQVERNHQVAQCMLATAGPSSIIGNSVAITDLLSEINTVAASDLSVLITGETGVGKELVAKSIHQQSRRSKQPLVQINCAALPESIVESELFGHVKGAYSGAVSDRRGRFELADGGTLFLDEVGELPLAVQAKLLRALQNGEIQRVGSDNIIVVDVRIVAATNRNLQLEVKEGRFRADLYHRLSVYPLPVPPLRERGKDVILLAGYFLEKSQHQLGVAKLRLQQTAIEQLTQYHWPGNVRELEHLLSRAALRAISEQGRHASIISISRVHLGSEFVVSHTVAPAIAEVDIINDSNAAAALSQVLTLGLRDSTDEYQRQIIQTVLATERGNLAAVARSLQLDRSNLIRTMRRLGLDPNAAY</sequence>
<dbReference type="InterPro" id="IPR027417">
    <property type="entry name" value="P-loop_NTPase"/>
</dbReference>
<evidence type="ECO:0000256" key="3">
    <source>
        <dbReference type="ARBA" id="ARBA00023015"/>
    </source>
</evidence>
<dbReference type="SUPFAM" id="SSF55781">
    <property type="entry name" value="GAF domain-like"/>
    <property type="match status" value="1"/>
</dbReference>
<dbReference type="InterPro" id="IPR002078">
    <property type="entry name" value="Sigma_54_int"/>
</dbReference>
<dbReference type="Gene3D" id="1.10.10.60">
    <property type="entry name" value="Homeodomain-like"/>
    <property type="match status" value="1"/>
</dbReference>
<dbReference type="Gene3D" id="3.40.50.300">
    <property type="entry name" value="P-loop containing nucleotide triphosphate hydrolases"/>
    <property type="match status" value="1"/>
</dbReference>
<dbReference type="PROSITE" id="PS50045">
    <property type="entry name" value="SIGMA54_INTERACT_4"/>
    <property type="match status" value="1"/>
</dbReference>
<dbReference type="PROSITE" id="PS00676">
    <property type="entry name" value="SIGMA54_INTERACT_2"/>
    <property type="match status" value="1"/>
</dbReference>
<accession>A0A119CYN7</accession>
<keyword evidence="3" id="KW-0805">Transcription regulation</keyword>
<dbReference type="Pfam" id="PF25601">
    <property type="entry name" value="AAA_lid_14"/>
    <property type="match status" value="1"/>
</dbReference>
<proteinExistence type="predicted"/>
<dbReference type="InterPro" id="IPR025944">
    <property type="entry name" value="Sigma_54_int_dom_CS"/>
</dbReference>
<dbReference type="PANTHER" id="PTHR32071">
    <property type="entry name" value="TRANSCRIPTIONAL REGULATORY PROTEIN"/>
    <property type="match status" value="1"/>
</dbReference>
<feature type="domain" description="Sigma-54 factor interaction" evidence="6">
    <location>
        <begin position="188"/>
        <end position="417"/>
    </location>
</feature>
<dbReference type="InterPro" id="IPR009057">
    <property type="entry name" value="Homeodomain-like_sf"/>
</dbReference>
<keyword evidence="5" id="KW-0804">Transcription</keyword>